<proteinExistence type="predicted"/>
<dbReference type="Proteomes" id="UP001154282">
    <property type="component" value="Unassembled WGS sequence"/>
</dbReference>
<name>A0AAV0RFI4_9ROSI</name>
<dbReference type="EMBL" id="CAMGYJ010000010">
    <property type="protein sequence ID" value="CAI0555846.1"/>
    <property type="molecule type" value="Genomic_DNA"/>
</dbReference>
<evidence type="ECO:0000313" key="1">
    <source>
        <dbReference type="EMBL" id="CAI0555846.1"/>
    </source>
</evidence>
<reference evidence="1" key="1">
    <citation type="submission" date="2022-08" db="EMBL/GenBank/DDBJ databases">
        <authorList>
            <person name="Gutierrez-Valencia J."/>
        </authorList>
    </citation>
    <scope>NUCLEOTIDE SEQUENCE</scope>
</reference>
<sequence>RTKQSWKKRRRVAGAVTKVCWNFARTAERTSDSTLGQLFW</sequence>
<accession>A0AAV0RFI4</accession>
<gene>
    <name evidence="1" type="ORF">LITE_LOCUS47752</name>
</gene>
<comment type="caution">
    <text evidence="1">The sequence shown here is derived from an EMBL/GenBank/DDBJ whole genome shotgun (WGS) entry which is preliminary data.</text>
</comment>
<organism evidence="1 2">
    <name type="scientific">Linum tenue</name>
    <dbReference type="NCBI Taxonomy" id="586396"/>
    <lineage>
        <taxon>Eukaryota</taxon>
        <taxon>Viridiplantae</taxon>
        <taxon>Streptophyta</taxon>
        <taxon>Embryophyta</taxon>
        <taxon>Tracheophyta</taxon>
        <taxon>Spermatophyta</taxon>
        <taxon>Magnoliopsida</taxon>
        <taxon>eudicotyledons</taxon>
        <taxon>Gunneridae</taxon>
        <taxon>Pentapetalae</taxon>
        <taxon>rosids</taxon>
        <taxon>fabids</taxon>
        <taxon>Malpighiales</taxon>
        <taxon>Linaceae</taxon>
        <taxon>Linum</taxon>
    </lineage>
</organism>
<evidence type="ECO:0000313" key="2">
    <source>
        <dbReference type="Proteomes" id="UP001154282"/>
    </source>
</evidence>
<keyword evidence="2" id="KW-1185">Reference proteome</keyword>
<feature type="non-terminal residue" evidence="1">
    <location>
        <position position="1"/>
    </location>
</feature>
<protein>
    <submittedName>
        <fullName evidence="1">Uncharacterized protein</fullName>
    </submittedName>
</protein>
<dbReference type="AlphaFoldDB" id="A0AAV0RFI4"/>